<organism evidence="2 3">
    <name type="scientific">Prunus dulcis</name>
    <name type="common">Almond</name>
    <name type="synonym">Amygdalus dulcis</name>
    <dbReference type="NCBI Taxonomy" id="3755"/>
    <lineage>
        <taxon>Eukaryota</taxon>
        <taxon>Viridiplantae</taxon>
        <taxon>Streptophyta</taxon>
        <taxon>Embryophyta</taxon>
        <taxon>Tracheophyta</taxon>
        <taxon>Spermatophyta</taxon>
        <taxon>Magnoliopsida</taxon>
        <taxon>eudicotyledons</taxon>
        <taxon>Gunneridae</taxon>
        <taxon>Pentapetalae</taxon>
        <taxon>rosids</taxon>
        <taxon>fabids</taxon>
        <taxon>Rosales</taxon>
        <taxon>Rosaceae</taxon>
        <taxon>Amygdaloideae</taxon>
        <taxon>Amygdaleae</taxon>
        <taxon>Prunus</taxon>
    </lineage>
</organism>
<dbReference type="InterPro" id="IPR036188">
    <property type="entry name" value="FAD/NAD-bd_sf"/>
</dbReference>
<keyword evidence="3" id="KW-1185">Reference proteome</keyword>
<proteinExistence type="predicted"/>
<sequence>MLRVHFQLPGKSFPFSVYKGYSFQPKKKGLFDQRLINIEEKGGKRKLKILIAGGGIGGLVMALAMAAKHRGFDVEGPECSERGGATLMPNPTFEWCFGGDGSH</sequence>
<accession>A0AAD4WEM2</accession>
<dbReference type="EMBL" id="JAJFAZ020000002">
    <property type="protein sequence ID" value="KAI5341593.1"/>
    <property type="molecule type" value="Genomic_DNA"/>
</dbReference>
<dbReference type="Proteomes" id="UP001054821">
    <property type="component" value="Chromosome 2"/>
</dbReference>
<evidence type="ECO:0000313" key="3">
    <source>
        <dbReference type="Proteomes" id="UP001054821"/>
    </source>
</evidence>
<keyword evidence="1" id="KW-0472">Membrane</keyword>
<evidence type="ECO:0000313" key="2">
    <source>
        <dbReference type="EMBL" id="KAI5341593.1"/>
    </source>
</evidence>
<dbReference type="AlphaFoldDB" id="A0AAD4WEM2"/>
<protein>
    <submittedName>
        <fullName evidence="2">Uncharacterized protein</fullName>
    </submittedName>
</protein>
<name>A0AAD4WEM2_PRUDU</name>
<dbReference type="Gene3D" id="3.50.50.60">
    <property type="entry name" value="FAD/NAD(P)-binding domain"/>
    <property type="match status" value="1"/>
</dbReference>
<keyword evidence="1" id="KW-1133">Transmembrane helix</keyword>
<gene>
    <name evidence="2" type="ORF">L3X38_009468</name>
</gene>
<comment type="caution">
    <text evidence="2">The sequence shown here is derived from an EMBL/GenBank/DDBJ whole genome shotgun (WGS) entry which is preliminary data.</text>
</comment>
<reference evidence="2 3" key="1">
    <citation type="journal article" date="2022" name="G3 (Bethesda)">
        <title>Whole-genome sequence and methylome profiling of the almond [Prunus dulcis (Mill.) D.A. Webb] cultivar 'Nonpareil'.</title>
        <authorList>
            <person name="D'Amico-Willman K.M."/>
            <person name="Ouma W.Z."/>
            <person name="Meulia T."/>
            <person name="Sideli G.M."/>
            <person name="Gradziel T.M."/>
            <person name="Fresnedo-Ramirez J."/>
        </authorList>
    </citation>
    <scope>NUCLEOTIDE SEQUENCE [LARGE SCALE GENOMIC DNA]</scope>
    <source>
        <strain evidence="2">Clone GOH B32 T37-40</strain>
    </source>
</reference>
<evidence type="ECO:0000256" key="1">
    <source>
        <dbReference type="SAM" id="Phobius"/>
    </source>
</evidence>
<keyword evidence="1" id="KW-0812">Transmembrane</keyword>
<feature type="transmembrane region" description="Helical" evidence="1">
    <location>
        <begin position="49"/>
        <end position="67"/>
    </location>
</feature>